<keyword evidence="2" id="KW-1185">Reference proteome</keyword>
<organism evidence="1 2">
    <name type="scientific">Brevibacillus fluminis</name>
    <dbReference type="NCBI Taxonomy" id="511487"/>
    <lineage>
        <taxon>Bacteria</taxon>
        <taxon>Bacillati</taxon>
        <taxon>Bacillota</taxon>
        <taxon>Bacilli</taxon>
        <taxon>Bacillales</taxon>
        <taxon>Paenibacillaceae</taxon>
        <taxon>Brevibacillus</taxon>
    </lineage>
</organism>
<dbReference type="SFLD" id="SFLDG01129">
    <property type="entry name" value="C1.5:_HAD__Beta-PGM__Phosphata"/>
    <property type="match status" value="1"/>
</dbReference>
<proteinExistence type="predicted"/>
<dbReference type="Gene3D" id="3.40.50.1000">
    <property type="entry name" value="HAD superfamily/HAD-like"/>
    <property type="match status" value="1"/>
</dbReference>
<dbReference type="SFLD" id="SFLDS00003">
    <property type="entry name" value="Haloacid_Dehalogenase"/>
    <property type="match status" value="1"/>
</dbReference>
<dbReference type="NCBIfam" id="TIGR01549">
    <property type="entry name" value="HAD-SF-IA-v1"/>
    <property type="match status" value="1"/>
</dbReference>
<dbReference type="InterPro" id="IPR006439">
    <property type="entry name" value="HAD-SF_hydro_IA"/>
</dbReference>
<dbReference type="AlphaFoldDB" id="A0A3M8DWC5"/>
<dbReference type="InterPro" id="IPR052550">
    <property type="entry name" value="Pyrimidine_5'-ntase_YjjG"/>
</dbReference>
<dbReference type="Pfam" id="PF00702">
    <property type="entry name" value="Hydrolase"/>
    <property type="match status" value="1"/>
</dbReference>
<evidence type="ECO:0000313" key="2">
    <source>
        <dbReference type="Proteomes" id="UP000271031"/>
    </source>
</evidence>
<protein>
    <submittedName>
        <fullName evidence="1">HAD family hydrolase</fullName>
    </submittedName>
</protein>
<dbReference type="PANTHER" id="PTHR47478">
    <property type="match status" value="1"/>
</dbReference>
<dbReference type="OrthoDB" id="25198at2"/>
<dbReference type="Proteomes" id="UP000271031">
    <property type="component" value="Unassembled WGS sequence"/>
</dbReference>
<comment type="caution">
    <text evidence="1">The sequence shown here is derived from an EMBL/GenBank/DDBJ whole genome shotgun (WGS) entry which is preliminary data.</text>
</comment>
<accession>A0A3M8DWC5</accession>
<name>A0A3M8DWC5_9BACL</name>
<dbReference type="GO" id="GO:0016787">
    <property type="term" value="F:hydrolase activity"/>
    <property type="evidence" value="ECO:0007669"/>
    <property type="project" value="UniProtKB-KW"/>
</dbReference>
<dbReference type="Gene3D" id="1.20.120.710">
    <property type="entry name" value="Haloacid dehalogenase hydrolase-like domain"/>
    <property type="match status" value="1"/>
</dbReference>
<dbReference type="PANTHER" id="PTHR47478:SF1">
    <property type="entry name" value="PYRIMIDINE 5'-NUCLEOTIDASE YJJG"/>
    <property type="match status" value="1"/>
</dbReference>
<sequence length="237" mass="27176">MEACKVILFDLDDTLYDFSACWETGMRETIRTHPLTRDLDTDAFYEKLAYYNDALWPQIADRSLTFNEYRHVRLQNSLGHFDRQAKRQESDDFQALFRQKNEENMLPVEETTALITELSGRYRLGIVTNGPADMTDKKLERLQLAHLFPPDTVFISELIGHHKPDKRIFQHVLAQMGADAHETLFVGDNWIADVAGAMDAGISAVWLNAHGHEPQTPHVPLAMIEQLADLRTVLKKK</sequence>
<dbReference type="InterPro" id="IPR023214">
    <property type="entry name" value="HAD_sf"/>
</dbReference>
<dbReference type="NCBIfam" id="TIGR01509">
    <property type="entry name" value="HAD-SF-IA-v3"/>
    <property type="match status" value="1"/>
</dbReference>
<evidence type="ECO:0000313" key="1">
    <source>
        <dbReference type="EMBL" id="RNB92408.1"/>
    </source>
</evidence>
<dbReference type="SUPFAM" id="SSF56784">
    <property type="entry name" value="HAD-like"/>
    <property type="match status" value="1"/>
</dbReference>
<gene>
    <name evidence="1" type="ORF">EDM56_01540</name>
</gene>
<dbReference type="EMBL" id="RHHQ01000003">
    <property type="protein sequence ID" value="RNB92408.1"/>
    <property type="molecule type" value="Genomic_DNA"/>
</dbReference>
<dbReference type="InterPro" id="IPR036412">
    <property type="entry name" value="HAD-like_sf"/>
</dbReference>
<keyword evidence="1" id="KW-0378">Hydrolase</keyword>
<reference evidence="1 2" key="1">
    <citation type="submission" date="2018-10" db="EMBL/GenBank/DDBJ databases">
        <title>Phylogenomics of Brevibacillus.</title>
        <authorList>
            <person name="Dunlap C."/>
        </authorList>
    </citation>
    <scope>NUCLEOTIDE SEQUENCE [LARGE SCALE GENOMIC DNA]</scope>
    <source>
        <strain evidence="1 2">JCM 15716</strain>
    </source>
</reference>